<keyword evidence="13" id="KW-0500">Molybdenum</keyword>
<dbReference type="GO" id="GO:0015689">
    <property type="term" value="P:molybdate ion transport"/>
    <property type="evidence" value="ECO:0007669"/>
    <property type="project" value="InterPro"/>
</dbReference>
<evidence type="ECO:0000256" key="10">
    <source>
        <dbReference type="ARBA" id="ARBA00062515"/>
    </source>
</evidence>
<dbReference type="PANTHER" id="PTHR30632">
    <property type="entry name" value="MOLYBDATE-BINDING PERIPLASMIC PROTEIN"/>
    <property type="match status" value="1"/>
</dbReference>
<keyword evidence="4" id="KW-1003">Cell membrane</keyword>
<keyword evidence="5 13" id="KW-0479">Metal-binding</keyword>
<evidence type="ECO:0000256" key="9">
    <source>
        <dbReference type="ARBA" id="ARBA00056002"/>
    </source>
</evidence>
<keyword evidence="3" id="KW-0813">Transport</keyword>
<organism evidence="14 15">
    <name type="scientific">Tritonibacter litoralis</name>
    <dbReference type="NCBI Taxonomy" id="2662264"/>
    <lineage>
        <taxon>Bacteria</taxon>
        <taxon>Pseudomonadati</taxon>
        <taxon>Pseudomonadota</taxon>
        <taxon>Alphaproteobacteria</taxon>
        <taxon>Rhodobacterales</taxon>
        <taxon>Paracoccaceae</taxon>
        <taxon>Tritonibacter</taxon>
    </lineage>
</organism>
<dbReference type="AlphaFoldDB" id="A0A843YLK5"/>
<dbReference type="FunFam" id="3.40.190.10:FF:000030">
    <property type="entry name" value="Molybdate ABC transporter substrate-binding protein"/>
    <property type="match status" value="1"/>
</dbReference>
<evidence type="ECO:0000256" key="5">
    <source>
        <dbReference type="ARBA" id="ARBA00022723"/>
    </source>
</evidence>
<comment type="subunit">
    <text evidence="10">The complex is composed of two ATP-binding proteins (ModC), two transmembrane proteins (ModB) and a solute-binding protein (ModA).</text>
</comment>
<gene>
    <name evidence="14" type="primary">modA</name>
    <name evidence="14" type="ORF">GFB49_16815</name>
</gene>
<proteinExistence type="inferred from homology"/>
<dbReference type="Proteomes" id="UP000444174">
    <property type="component" value="Unassembled WGS sequence"/>
</dbReference>
<dbReference type="NCBIfam" id="TIGR01256">
    <property type="entry name" value="modA"/>
    <property type="match status" value="1"/>
</dbReference>
<evidence type="ECO:0000256" key="2">
    <source>
        <dbReference type="ARBA" id="ARBA00009175"/>
    </source>
</evidence>
<dbReference type="InterPro" id="IPR005950">
    <property type="entry name" value="ModA"/>
</dbReference>
<dbReference type="GO" id="GO:0030973">
    <property type="term" value="F:molybdate ion binding"/>
    <property type="evidence" value="ECO:0007669"/>
    <property type="project" value="TreeGrafter"/>
</dbReference>
<feature type="binding site" evidence="13">
    <location>
        <position position="204"/>
    </location>
    <ligand>
        <name>molybdate</name>
        <dbReference type="ChEBI" id="CHEBI:36264"/>
    </ligand>
</feature>
<protein>
    <recommendedName>
        <fullName evidence="11">Molybdate-binding protein ModA</fullName>
    </recommendedName>
    <alternativeName>
        <fullName evidence="12">Molybdate/tungstate-binding protein ModA</fullName>
    </alternativeName>
</protein>
<dbReference type="EMBL" id="WIBF01000012">
    <property type="protein sequence ID" value="MQQ10132.1"/>
    <property type="molecule type" value="Genomic_DNA"/>
</dbReference>
<keyword evidence="8" id="KW-0826">Tungsten</keyword>
<evidence type="ECO:0000256" key="3">
    <source>
        <dbReference type="ARBA" id="ARBA00022448"/>
    </source>
</evidence>
<evidence type="ECO:0000256" key="8">
    <source>
        <dbReference type="ARBA" id="ARBA00023245"/>
    </source>
</evidence>
<dbReference type="Pfam" id="PF13531">
    <property type="entry name" value="SBP_bac_11"/>
    <property type="match status" value="1"/>
</dbReference>
<evidence type="ECO:0000256" key="13">
    <source>
        <dbReference type="PIRSR" id="PIRSR004846-1"/>
    </source>
</evidence>
<dbReference type="InterPro" id="IPR050682">
    <property type="entry name" value="ModA/WtpA"/>
</dbReference>
<evidence type="ECO:0000256" key="7">
    <source>
        <dbReference type="ARBA" id="ARBA00023136"/>
    </source>
</evidence>
<comment type="caution">
    <text evidence="14">The sequence shown here is derived from an EMBL/GenBank/DDBJ whole genome shotgun (WGS) entry which is preliminary data.</text>
</comment>
<accession>A0A843YLK5</accession>
<keyword evidence="6" id="KW-0732">Signal</keyword>
<feature type="binding site" evidence="13">
    <location>
        <position position="186"/>
    </location>
    <ligand>
        <name>molybdate</name>
        <dbReference type="ChEBI" id="CHEBI:36264"/>
    </ligand>
</feature>
<dbReference type="PANTHER" id="PTHR30632:SF17">
    <property type="entry name" value="MOLYBDATE-BINDING PROTEIN MODA"/>
    <property type="match status" value="1"/>
</dbReference>
<feature type="binding site" evidence="13">
    <location>
        <position position="159"/>
    </location>
    <ligand>
        <name>molybdate</name>
        <dbReference type="ChEBI" id="CHEBI:36264"/>
    </ligand>
</feature>
<feature type="binding site" evidence="13">
    <location>
        <position position="76"/>
    </location>
    <ligand>
        <name>molybdate</name>
        <dbReference type="ChEBI" id="CHEBI:36264"/>
    </ligand>
</feature>
<name>A0A843YLK5_9RHOB</name>
<keyword evidence="15" id="KW-1185">Reference proteome</keyword>
<comment type="function">
    <text evidence="9">Involved in the transport of molybdenum into the cell. Part of the binding-protein-dependent transport system ModABCD.</text>
</comment>
<keyword evidence="7" id="KW-0472">Membrane</keyword>
<sequence>MSKPAKPHSTCVAGWIHRRIAMALMMLSLLFGAPAVVLAETVTVFAASSLKPVLDSLAPDFEAQTGHQTQMSFASSALIARQIEQGAPADVFVSANPQWMTYLVDKGRVHDTHRVTLAGNRLALISARSEDANQNILDILNTMTAGDKIAMGLVSAVPAGQYGKAALEHLGLWDEVAPFVVQMDNVRAALNLVALNEVRLGIVYASDAISTPHVHLVGTFPAESHPQIVYPMAAVGPAPSDATLGFLAFMQSDMARARLDRFGFLPIKP</sequence>
<evidence type="ECO:0000256" key="6">
    <source>
        <dbReference type="ARBA" id="ARBA00022729"/>
    </source>
</evidence>
<dbReference type="RefSeq" id="WP_153217110.1">
    <property type="nucleotide sequence ID" value="NZ_WIBF01000012.1"/>
</dbReference>
<dbReference type="GO" id="GO:0030288">
    <property type="term" value="C:outer membrane-bounded periplasmic space"/>
    <property type="evidence" value="ECO:0007669"/>
    <property type="project" value="TreeGrafter"/>
</dbReference>
<comment type="subcellular location">
    <subcellularLocation>
        <location evidence="1">Cell membrane</location>
    </subcellularLocation>
</comment>
<dbReference type="GO" id="GO:0005886">
    <property type="term" value="C:plasma membrane"/>
    <property type="evidence" value="ECO:0007669"/>
    <property type="project" value="UniProtKB-SubCell"/>
</dbReference>
<evidence type="ECO:0000256" key="12">
    <source>
        <dbReference type="ARBA" id="ARBA00078141"/>
    </source>
</evidence>
<reference evidence="14 15" key="1">
    <citation type="submission" date="2019-10" db="EMBL/GenBank/DDBJ databases">
        <title>Epibacterium sp. nov., isolated from seawater.</title>
        <authorList>
            <person name="Zhang X."/>
            <person name="Li N."/>
        </authorList>
    </citation>
    <scope>NUCLEOTIDE SEQUENCE [LARGE SCALE GENOMIC DNA]</scope>
    <source>
        <strain evidence="14 15">SM1979</strain>
    </source>
</reference>
<dbReference type="PIRSF" id="PIRSF004846">
    <property type="entry name" value="ModA"/>
    <property type="match status" value="1"/>
</dbReference>
<feature type="binding site" evidence="13">
    <location>
        <position position="49"/>
    </location>
    <ligand>
        <name>molybdate</name>
        <dbReference type="ChEBI" id="CHEBI:36264"/>
    </ligand>
</feature>
<dbReference type="GO" id="GO:0046872">
    <property type="term" value="F:metal ion binding"/>
    <property type="evidence" value="ECO:0007669"/>
    <property type="project" value="UniProtKB-KW"/>
</dbReference>
<evidence type="ECO:0000313" key="15">
    <source>
        <dbReference type="Proteomes" id="UP000444174"/>
    </source>
</evidence>
<dbReference type="Gene3D" id="3.40.190.10">
    <property type="entry name" value="Periplasmic binding protein-like II"/>
    <property type="match status" value="2"/>
</dbReference>
<evidence type="ECO:0000256" key="1">
    <source>
        <dbReference type="ARBA" id="ARBA00004236"/>
    </source>
</evidence>
<evidence type="ECO:0000256" key="11">
    <source>
        <dbReference type="ARBA" id="ARBA00073171"/>
    </source>
</evidence>
<comment type="similarity">
    <text evidence="2">Belongs to the bacterial solute-binding protein ModA family.</text>
</comment>
<evidence type="ECO:0000313" key="14">
    <source>
        <dbReference type="EMBL" id="MQQ10132.1"/>
    </source>
</evidence>
<evidence type="ECO:0000256" key="4">
    <source>
        <dbReference type="ARBA" id="ARBA00022475"/>
    </source>
</evidence>
<dbReference type="SUPFAM" id="SSF53850">
    <property type="entry name" value="Periplasmic binding protein-like II"/>
    <property type="match status" value="1"/>
</dbReference>